<name>A0A1K1Q8J1_9BACT</name>
<reference evidence="1 3" key="1">
    <citation type="submission" date="2016-11" db="EMBL/GenBank/DDBJ databases">
        <authorList>
            <person name="Jaros S."/>
            <person name="Januszkiewicz K."/>
            <person name="Wedrychowicz H."/>
        </authorList>
    </citation>
    <scope>NUCLEOTIDE SEQUENCE [LARGE SCALE GENOMIC DNA]</scope>
    <source>
        <strain evidence="1 3">DSM 784</strain>
    </source>
</reference>
<sequence length="271" mass="30676">MKNVAIIIGGILLMSCRTTIKMSIPEVFKEQATMEHVKGTGTNKMSFGKISTSKIKRGAQISGSGWQDPYYFPENILLNQIGIQKSGSVDTEKGKFRYLLSNGKDHMEIFATEHKMVRTVDYEAVNIKSVFNSFEQVQQYDYIFSAIIKPDTARKWELVMTNNYDRYKQGDTNPFSIVKRADHGLATNGEDTIYVKPLSLEQTESVNGKLRKLPFTIMSGYELSTSGGVIAVVDMIDKNIWFYNELDETERLQIGAIGTALFARKIHNVNW</sequence>
<proteinExistence type="predicted"/>
<keyword evidence="4" id="KW-1185">Reference proteome</keyword>
<evidence type="ECO:0000313" key="4">
    <source>
        <dbReference type="Proteomes" id="UP001326715"/>
    </source>
</evidence>
<dbReference type="EMBL" id="FPIZ01000007">
    <property type="protein sequence ID" value="SFW56009.1"/>
    <property type="molecule type" value="Genomic_DNA"/>
</dbReference>
<evidence type="ECO:0000313" key="1">
    <source>
        <dbReference type="EMBL" id="SFW56009.1"/>
    </source>
</evidence>
<dbReference type="EMBL" id="CP140154">
    <property type="protein sequence ID" value="WQG86650.1"/>
    <property type="molecule type" value="Genomic_DNA"/>
</dbReference>
<dbReference type="Proteomes" id="UP000183788">
    <property type="component" value="Unassembled WGS sequence"/>
</dbReference>
<reference evidence="2 4" key="2">
    <citation type="submission" date="2023-11" db="EMBL/GenBank/DDBJ databases">
        <title>MicrobeMod: A computational toolkit for identifying prokaryotic methylation and restriction-modification with nanopore sequencing.</title>
        <authorList>
            <person name="Crits-Christoph A."/>
            <person name="Kang S.C."/>
            <person name="Lee H."/>
            <person name="Ostrov N."/>
        </authorList>
    </citation>
    <scope>NUCLEOTIDE SEQUENCE [LARGE SCALE GENOMIC DNA]</scope>
    <source>
        <strain evidence="2 4">ATCC 23090</strain>
    </source>
</reference>
<dbReference type="PROSITE" id="PS51257">
    <property type="entry name" value="PROKAR_LIPOPROTEIN"/>
    <property type="match status" value="1"/>
</dbReference>
<evidence type="ECO:0008006" key="5">
    <source>
        <dbReference type="Google" id="ProtNLM"/>
    </source>
</evidence>
<protein>
    <recommendedName>
        <fullName evidence="5">Lipoprotein</fullName>
    </recommendedName>
</protein>
<evidence type="ECO:0000313" key="2">
    <source>
        <dbReference type="EMBL" id="WQG86650.1"/>
    </source>
</evidence>
<dbReference type="OrthoDB" id="1420435at2"/>
<organism evidence="1 3">
    <name type="scientific">Chitinophaga sancti</name>
    <dbReference type="NCBI Taxonomy" id="1004"/>
    <lineage>
        <taxon>Bacteria</taxon>
        <taxon>Pseudomonadati</taxon>
        <taxon>Bacteroidota</taxon>
        <taxon>Chitinophagia</taxon>
        <taxon>Chitinophagales</taxon>
        <taxon>Chitinophagaceae</taxon>
        <taxon>Chitinophaga</taxon>
    </lineage>
</organism>
<dbReference type="RefSeq" id="WP_143150713.1">
    <property type="nucleotide sequence ID" value="NZ_CBHWAX010000030.1"/>
</dbReference>
<dbReference type="STRING" id="1004.SAMN05661012_02528"/>
<gene>
    <name evidence="1" type="ORF">SAMN05661012_02528</name>
    <name evidence="2" type="ORF">SR876_17065</name>
</gene>
<accession>A0A1K1Q8J1</accession>
<evidence type="ECO:0000313" key="3">
    <source>
        <dbReference type="Proteomes" id="UP000183788"/>
    </source>
</evidence>
<dbReference type="Proteomes" id="UP001326715">
    <property type="component" value="Chromosome"/>
</dbReference>
<dbReference type="AlphaFoldDB" id="A0A1K1Q8J1"/>